<evidence type="ECO:0000256" key="4">
    <source>
        <dbReference type="ARBA" id="ARBA00023242"/>
    </source>
</evidence>
<comment type="similarity">
    <text evidence="2">Belongs to the CWC22 family.</text>
</comment>
<evidence type="ECO:0000256" key="5">
    <source>
        <dbReference type="SAM" id="MobiDB-lite"/>
    </source>
</evidence>
<keyword evidence="3" id="KW-0810">Translation regulation</keyword>
<dbReference type="InterPro" id="IPR016024">
    <property type="entry name" value="ARM-type_fold"/>
</dbReference>
<name>A0A4U6TLC9_SETVI</name>
<dbReference type="PROSITE" id="PS51366">
    <property type="entry name" value="MI"/>
    <property type="match status" value="1"/>
</dbReference>
<dbReference type="OMA" id="NTRFYGH"/>
<sequence>MQGTSDDATRKRPRTAPAEEERSKRGGGSGGIYIPPHRATADGAGGNESGGDGYQRRNWDALRKSITGLVNKATPTNIRHVAPELLAENLMRVRGLLCRALLRSQAACPAFTAIFVRAHAAGERHVLAAAARFVAPLLLALELLALLLNRPTDGAVEVAVGFVTECGAALHESCPRGLDAVFGSLRSILHDGDIEKRTQFMIEDLFAVRKSQFRGHPPVRPELDLVEHHDQVTHQIELSLDEDKLDPEDHLDVFTPSPTFAQDEVAYQELKRAMLGDDENEDEKTQQSSTDDDEESSDHESDEEATIHDGTDTDLTTLRRTIYLKVMSSADSDEAGHKLLSVVRPGQEAELCAMLVECSRKEKAYTSYYSRIGRRLCAMGRAYQGGFEACLAGHYSAAHRMTSDELRATARFFADLLAADAVPWRGALGRVRVTEEDTTSSLRIFIKVLFQDLGEQLGIRKLSEKVNDEDTEVRDALFPRDCARNTRFAINFFTVIGLGGVTESARKLVA</sequence>
<evidence type="ECO:0000256" key="2">
    <source>
        <dbReference type="ARBA" id="ARBA00006856"/>
    </source>
</evidence>
<evidence type="ECO:0000256" key="3">
    <source>
        <dbReference type="ARBA" id="ARBA00022845"/>
    </source>
</evidence>
<dbReference type="GO" id="GO:0003723">
    <property type="term" value="F:RNA binding"/>
    <property type="evidence" value="ECO:0007669"/>
    <property type="project" value="TreeGrafter"/>
</dbReference>
<keyword evidence="4" id="KW-0539">Nucleus</keyword>
<dbReference type="InterPro" id="IPR003891">
    <property type="entry name" value="Initiation_fac_eIF4g_MI"/>
</dbReference>
<dbReference type="PANTHER" id="PTHR18034:SF6">
    <property type="entry name" value="MI DOMAIN-CONTAINING PROTEIN"/>
    <property type="match status" value="1"/>
</dbReference>
<dbReference type="Gene3D" id="1.25.40.180">
    <property type="match status" value="2"/>
</dbReference>
<feature type="region of interest" description="Disordered" evidence="5">
    <location>
        <begin position="274"/>
        <end position="312"/>
    </location>
</feature>
<gene>
    <name evidence="7" type="ORF">SEVIR_7G016000v2</name>
</gene>
<feature type="region of interest" description="Disordered" evidence="5">
    <location>
        <begin position="1"/>
        <end position="56"/>
    </location>
</feature>
<dbReference type="Gramene" id="TKW03310">
    <property type="protein sequence ID" value="TKW03310"/>
    <property type="gene ID" value="SEVIR_7G016000v2"/>
</dbReference>
<dbReference type="EMBL" id="CM016558">
    <property type="protein sequence ID" value="TKW03310.1"/>
    <property type="molecule type" value="Genomic_DNA"/>
</dbReference>
<evidence type="ECO:0000313" key="8">
    <source>
        <dbReference type="Proteomes" id="UP000298652"/>
    </source>
</evidence>
<keyword evidence="8" id="KW-1185">Reference proteome</keyword>
<feature type="domain" description="MI" evidence="6">
    <location>
        <begin position="317"/>
        <end position="432"/>
    </location>
</feature>
<accession>A0A4U6TLC9</accession>
<protein>
    <recommendedName>
        <fullName evidence="6">MI domain-containing protein</fullName>
    </recommendedName>
</protein>
<dbReference type="GO" id="GO:0000398">
    <property type="term" value="P:mRNA splicing, via spliceosome"/>
    <property type="evidence" value="ECO:0007669"/>
    <property type="project" value="TreeGrafter"/>
</dbReference>
<proteinExistence type="inferred from homology"/>
<dbReference type="AlphaFoldDB" id="A0A4U6TLC9"/>
<dbReference type="InterPro" id="IPR050781">
    <property type="entry name" value="CWC22_splicing_factor"/>
</dbReference>
<dbReference type="PANTHER" id="PTHR18034">
    <property type="entry name" value="CELL CYCLE CONTROL PROTEIN CWF22-RELATED"/>
    <property type="match status" value="1"/>
</dbReference>
<dbReference type="SUPFAM" id="SSF48371">
    <property type="entry name" value="ARM repeat"/>
    <property type="match status" value="1"/>
</dbReference>
<dbReference type="Pfam" id="PF02847">
    <property type="entry name" value="MA3"/>
    <property type="match status" value="1"/>
</dbReference>
<dbReference type="Proteomes" id="UP000298652">
    <property type="component" value="Chromosome 7"/>
</dbReference>
<comment type="subcellular location">
    <subcellularLocation>
        <location evidence="1">Nucleus</location>
    </subcellularLocation>
</comment>
<feature type="compositionally biased region" description="Acidic residues" evidence="5">
    <location>
        <begin position="290"/>
        <end position="304"/>
    </location>
</feature>
<feature type="compositionally biased region" description="Gly residues" evidence="5">
    <location>
        <begin position="43"/>
        <end position="53"/>
    </location>
</feature>
<evidence type="ECO:0000313" key="7">
    <source>
        <dbReference type="EMBL" id="TKW03310.1"/>
    </source>
</evidence>
<evidence type="ECO:0000256" key="1">
    <source>
        <dbReference type="ARBA" id="ARBA00004123"/>
    </source>
</evidence>
<dbReference type="GO" id="GO:0006417">
    <property type="term" value="P:regulation of translation"/>
    <property type="evidence" value="ECO:0007669"/>
    <property type="project" value="UniProtKB-KW"/>
</dbReference>
<dbReference type="GO" id="GO:0071013">
    <property type="term" value="C:catalytic step 2 spliceosome"/>
    <property type="evidence" value="ECO:0007669"/>
    <property type="project" value="TreeGrafter"/>
</dbReference>
<reference evidence="7" key="1">
    <citation type="submission" date="2019-03" db="EMBL/GenBank/DDBJ databases">
        <title>WGS assembly of Setaria viridis.</title>
        <authorList>
            <person name="Huang P."/>
            <person name="Jenkins J."/>
            <person name="Grimwood J."/>
            <person name="Barry K."/>
            <person name="Healey A."/>
            <person name="Mamidi S."/>
            <person name="Sreedasyam A."/>
            <person name="Shu S."/>
            <person name="Feldman M."/>
            <person name="Wu J."/>
            <person name="Yu Y."/>
            <person name="Chen C."/>
            <person name="Johnson J."/>
            <person name="Rokhsar D."/>
            <person name="Baxter I."/>
            <person name="Schmutz J."/>
            <person name="Brutnell T."/>
            <person name="Kellogg E."/>
        </authorList>
    </citation>
    <scope>NUCLEOTIDE SEQUENCE [LARGE SCALE GENOMIC DNA]</scope>
</reference>
<evidence type="ECO:0000259" key="6">
    <source>
        <dbReference type="PROSITE" id="PS51366"/>
    </source>
</evidence>
<organism evidence="7 8">
    <name type="scientific">Setaria viridis</name>
    <name type="common">Green bristlegrass</name>
    <name type="synonym">Setaria italica subsp. viridis</name>
    <dbReference type="NCBI Taxonomy" id="4556"/>
    <lineage>
        <taxon>Eukaryota</taxon>
        <taxon>Viridiplantae</taxon>
        <taxon>Streptophyta</taxon>
        <taxon>Embryophyta</taxon>
        <taxon>Tracheophyta</taxon>
        <taxon>Spermatophyta</taxon>
        <taxon>Magnoliopsida</taxon>
        <taxon>Liliopsida</taxon>
        <taxon>Poales</taxon>
        <taxon>Poaceae</taxon>
        <taxon>PACMAD clade</taxon>
        <taxon>Panicoideae</taxon>
        <taxon>Panicodae</taxon>
        <taxon>Paniceae</taxon>
        <taxon>Cenchrinae</taxon>
        <taxon>Setaria</taxon>
    </lineage>
</organism>
<dbReference type="SMART" id="SM00544">
    <property type="entry name" value="MA3"/>
    <property type="match status" value="1"/>
</dbReference>